<gene>
    <name evidence="1" type="ORF">BMAGN_0867</name>
</gene>
<accession>A0A087BA26</accession>
<dbReference type="SUPFAM" id="SSF159659">
    <property type="entry name" value="Cgl1923-like"/>
    <property type="match status" value="1"/>
</dbReference>
<dbReference type="Proteomes" id="UP000029052">
    <property type="component" value="Unassembled WGS sequence"/>
</dbReference>
<keyword evidence="2" id="KW-1185">Reference proteome</keyword>
<dbReference type="InterPro" id="IPR008492">
    <property type="entry name" value="Rv2714-like"/>
</dbReference>
<protein>
    <submittedName>
        <fullName evidence="1">PAC2 (Proteasome assembly chaperone) family</fullName>
    </submittedName>
</protein>
<organism evidence="1 2">
    <name type="scientific">Bifidobacterium magnum</name>
    <dbReference type="NCBI Taxonomy" id="1692"/>
    <lineage>
        <taxon>Bacteria</taxon>
        <taxon>Bacillati</taxon>
        <taxon>Actinomycetota</taxon>
        <taxon>Actinomycetes</taxon>
        <taxon>Bifidobacteriales</taxon>
        <taxon>Bifidobacteriaceae</taxon>
        <taxon>Bifidobacterium</taxon>
    </lineage>
</organism>
<reference evidence="1 2" key="1">
    <citation type="submission" date="2014-03" db="EMBL/GenBank/DDBJ databases">
        <title>Genomics of Bifidobacteria.</title>
        <authorList>
            <person name="Ventura M."/>
            <person name="Milani C."/>
            <person name="Lugli G.A."/>
        </authorList>
    </citation>
    <scope>NUCLEOTIDE SEQUENCE [LARGE SCALE GENOMIC DNA]</scope>
    <source>
        <strain evidence="1 2">LMG 11591</strain>
    </source>
</reference>
<dbReference type="Gene3D" id="3.40.50.10900">
    <property type="entry name" value="PAC-like subunit"/>
    <property type="match status" value="1"/>
</dbReference>
<keyword evidence="1" id="KW-0647">Proteasome</keyword>
<dbReference type="InterPro" id="IPR038389">
    <property type="entry name" value="PSMG2_sf"/>
</dbReference>
<proteinExistence type="predicted"/>
<dbReference type="PIRSF" id="PIRSF028754">
    <property type="entry name" value="UCP028754"/>
    <property type="match status" value="1"/>
</dbReference>
<comment type="caution">
    <text evidence="1">The sequence shown here is derived from an EMBL/GenBank/DDBJ whole genome shotgun (WGS) entry which is preliminary data.</text>
</comment>
<dbReference type="eggNOG" id="COG1938">
    <property type="taxonomic scope" value="Bacteria"/>
</dbReference>
<dbReference type="InterPro" id="IPR019151">
    <property type="entry name" value="Proteasome_assmbl_chaperone_2"/>
</dbReference>
<sequence>MYDQASKHRVAMVCAFDGWNDACHCATDVIHQLVSRYPSTEVAHINRDGYYDYQVSRPIQCNIQGYRRILWPQTTFYDIAVSDTFHILAEMGPEPNYGWIEYCQESLRIAREYEVSHVYTLGSMFADCPHTRPLPMDIMVNGEPVDEEYEHNGPIGIPQVLDASAEEEGYATTSLWVSVPKYLGNNDCALGTAQLLQALSRSMPVNLMTEHLENRAEQWRSHADIILRNTPDLTKYVEQLEREYDMREQARHITKQGSPAVEQLVSDAEEFLRGLPHDFSETK</sequence>
<dbReference type="AlphaFoldDB" id="A0A087BA26"/>
<dbReference type="EMBL" id="JGZB01000006">
    <property type="protein sequence ID" value="KFI67876.1"/>
    <property type="molecule type" value="Genomic_DNA"/>
</dbReference>
<dbReference type="Pfam" id="PF09754">
    <property type="entry name" value="PAC2"/>
    <property type="match status" value="1"/>
</dbReference>
<evidence type="ECO:0000313" key="2">
    <source>
        <dbReference type="Proteomes" id="UP000029052"/>
    </source>
</evidence>
<dbReference type="STRING" id="1692.BMAGN_0867"/>
<evidence type="ECO:0000313" key="1">
    <source>
        <dbReference type="EMBL" id="KFI67876.1"/>
    </source>
</evidence>
<name>A0A087BA26_9BIFI</name>
<dbReference type="GO" id="GO:0000502">
    <property type="term" value="C:proteasome complex"/>
    <property type="evidence" value="ECO:0007669"/>
    <property type="project" value="UniProtKB-KW"/>
</dbReference>